<comment type="caution">
    <text evidence="1">The sequence shown here is derived from an EMBL/GenBank/DDBJ whole genome shotgun (WGS) entry which is preliminary data.</text>
</comment>
<evidence type="ECO:0000313" key="1">
    <source>
        <dbReference type="EMBL" id="RXJ64600.1"/>
    </source>
</evidence>
<dbReference type="Pfam" id="PF20131">
    <property type="entry name" value="MC3"/>
    <property type="match status" value="1"/>
</dbReference>
<sequence>MSKYVDSIHKINNNIFVLTPLFLVFYKNLKPTSKNLLLSYLVLPLILYKTSQKKIKTSKKTSSIFSFLDSNKKEKRENVYGLQKRVQEYKEITNQCILYAIENKWLKLEDDLSIVVIEEQENNMVSLSDAFKASSKLCNIFKELDVISIYRQLGVKEL</sequence>
<evidence type="ECO:0000313" key="2">
    <source>
        <dbReference type="Proteomes" id="UP000290191"/>
    </source>
</evidence>
<dbReference type="EMBL" id="PDKO01000001">
    <property type="protein sequence ID" value="RXJ64600.1"/>
    <property type="molecule type" value="Genomic_DNA"/>
</dbReference>
<dbReference type="InterPro" id="IPR045390">
    <property type="entry name" value="ABC-3C_MC3"/>
</dbReference>
<organism evidence="1 2">
    <name type="scientific">Halarcobacter anaerophilus</name>
    <dbReference type="NCBI Taxonomy" id="877500"/>
    <lineage>
        <taxon>Bacteria</taxon>
        <taxon>Pseudomonadati</taxon>
        <taxon>Campylobacterota</taxon>
        <taxon>Epsilonproteobacteria</taxon>
        <taxon>Campylobacterales</taxon>
        <taxon>Arcobacteraceae</taxon>
        <taxon>Halarcobacter</taxon>
    </lineage>
</organism>
<accession>A0A4Q0Y3A0</accession>
<reference evidence="1 2" key="1">
    <citation type="submission" date="2017-10" db="EMBL/GenBank/DDBJ databases">
        <title>Genomics of the genus Arcobacter.</title>
        <authorList>
            <person name="Perez-Cataluna A."/>
            <person name="Figueras M.J."/>
        </authorList>
    </citation>
    <scope>NUCLEOTIDE SEQUENCE [LARGE SCALE GENOMIC DNA]</scope>
    <source>
        <strain evidence="1 2">DSM 24636</strain>
    </source>
</reference>
<dbReference type="RefSeq" id="WP_129081002.1">
    <property type="nucleotide sequence ID" value="NZ_CP041070.1"/>
</dbReference>
<keyword evidence="2" id="KW-1185">Reference proteome</keyword>
<dbReference type="Proteomes" id="UP000290191">
    <property type="component" value="Unassembled WGS sequence"/>
</dbReference>
<proteinExistence type="predicted"/>
<dbReference type="AlphaFoldDB" id="A0A4Q0Y3A0"/>
<protein>
    <submittedName>
        <fullName evidence="1">Uncharacterized protein</fullName>
    </submittedName>
</protein>
<gene>
    <name evidence="1" type="ORF">CRV06_01185</name>
</gene>
<dbReference type="OrthoDB" id="6636611at2"/>
<name>A0A4Q0Y3A0_9BACT</name>